<feature type="chain" id="PRO_5039708250" evidence="1">
    <location>
        <begin position="21"/>
        <end position="303"/>
    </location>
</feature>
<keyword evidence="5" id="KW-1185">Reference proteome</keyword>
<reference evidence="3" key="2">
    <citation type="submission" date="2021-04" db="EMBL/GenBank/DDBJ databases">
        <title>Saccharothrix algeriensis WGS.</title>
        <authorList>
            <person name="Stuskova K."/>
            <person name="Hakalova E."/>
            <person name="Tebbal A.B."/>
            <person name="Eichmeier A."/>
        </authorList>
    </citation>
    <scope>NUCLEOTIDE SEQUENCE</scope>
    <source>
        <strain evidence="3">NRRL B-24137</strain>
    </source>
</reference>
<dbReference type="EMBL" id="JAFBCL010000001">
    <property type="protein sequence ID" value="MBM7813137.1"/>
    <property type="molecule type" value="Genomic_DNA"/>
</dbReference>
<dbReference type="AlphaFoldDB" id="A0A8T8HT36"/>
<sequence length="303" mass="32161">MKRYSLIRVLVALATVAAGAVGPTGAVAAADPGRSAIFGGGPFYSGGQQDVDVLRSSGFTTVIVWSVHVDEDGSLGLNDTRIVTNGAYVGDPGWPGRLRALKQQPTSVDRVEVSVGSAGVRDWENIRDLIAEQGTGPDSALFKNFRALKDATGADAINTDDESAYDVASTVAFARMAERIGFRNFTFAPYEEIPYWQGVKHELGPLVDRVYLQVYAGGADNDPAEWARALGMPVDPGLWSKHGDGCAAGDSPEAVEERMRGWKASAGIPGGFMWLYDDIRKCAESGGPTAREYARAINAATAG</sequence>
<proteinExistence type="predicted"/>
<dbReference type="Proteomes" id="UP000671828">
    <property type="component" value="Chromosome"/>
</dbReference>
<evidence type="ECO:0000256" key="1">
    <source>
        <dbReference type="SAM" id="SignalP"/>
    </source>
</evidence>
<dbReference type="EMBL" id="CP072788">
    <property type="protein sequence ID" value="QTR01723.1"/>
    <property type="molecule type" value="Genomic_DNA"/>
</dbReference>
<name>A0A8T8HT36_9PSEU</name>
<accession>A0A8T8HT36</accession>
<evidence type="ECO:0000313" key="4">
    <source>
        <dbReference type="Proteomes" id="UP000671828"/>
    </source>
</evidence>
<reference evidence="2 5" key="1">
    <citation type="submission" date="2021-01" db="EMBL/GenBank/DDBJ databases">
        <title>Sequencing the genomes of 1000 actinobacteria strains.</title>
        <authorList>
            <person name="Klenk H.-P."/>
        </authorList>
    </citation>
    <scope>NUCLEOTIDE SEQUENCE [LARGE SCALE GENOMIC DNA]</scope>
    <source>
        <strain evidence="2 5">DSM 44581</strain>
    </source>
</reference>
<protein>
    <submittedName>
        <fullName evidence="3">Lysyl endopeptidase</fullName>
    </submittedName>
</protein>
<organism evidence="3 4">
    <name type="scientific">Saccharothrix algeriensis</name>
    <dbReference type="NCBI Taxonomy" id="173560"/>
    <lineage>
        <taxon>Bacteria</taxon>
        <taxon>Bacillati</taxon>
        <taxon>Actinomycetota</taxon>
        <taxon>Actinomycetes</taxon>
        <taxon>Pseudonocardiales</taxon>
        <taxon>Pseudonocardiaceae</taxon>
        <taxon>Saccharothrix</taxon>
    </lineage>
</organism>
<dbReference type="Proteomes" id="UP001195724">
    <property type="component" value="Unassembled WGS sequence"/>
</dbReference>
<evidence type="ECO:0000313" key="5">
    <source>
        <dbReference type="Proteomes" id="UP001195724"/>
    </source>
</evidence>
<feature type="signal peptide" evidence="1">
    <location>
        <begin position="1"/>
        <end position="20"/>
    </location>
</feature>
<evidence type="ECO:0000313" key="3">
    <source>
        <dbReference type="EMBL" id="QTR01723.1"/>
    </source>
</evidence>
<evidence type="ECO:0000313" key="2">
    <source>
        <dbReference type="EMBL" id="MBM7813137.1"/>
    </source>
</evidence>
<keyword evidence="1" id="KW-0732">Signal</keyword>
<gene>
    <name evidence="3" type="ORF">J7S33_20740</name>
    <name evidence="2" type="ORF">JOE68_004002</name>
</gene>